<proteinExistence type="predicted"/>
<evidence type="ECO:0000313" key="1">
    <source>
        <dbReference type="EMBL" id="MCJ2381176.1"/>
    </source>
</evidence>
<dbReference type="EMBL" id="JAKZMM010000027">
    <property type="protein sequence ID" value="MCJ2381176.1"/>
    <property type="molecule type" value="Genomic_DNA"/>
</dbReference>
<organism evidence="1 2">
    <name type="scientific">Parabacteroides faecalis</name>
    <dbReference type="NCBI Taxonomy" id="2924040"/>
    <lineage>
        <taxon>Bacteria</taxon>
        <taxon>Pseudomonadati</taxon>
        <taxon>Bacteroidota</taxon>
        <taxon>Bacteroidia</taxon>
        <taxon>Bacteroidales</taxon>
        <taxon>Tannerellaceae</taxon>
        <taxon>Parabacteroides</taxon>
    </lineage>
</organism>
<comment type="caution">
    <text evidence="1">The sequence shown here is derived from an EMBL/GenBank/DDBJ whole genome shotgun (WGS) entry which is preliminary data.</text>
</comment>
<dbReference type="Proteomes" id="UP001165444">
    <property type="component" value="Unassembled WGS sequence"/>
</dbReference>
<reference evidence="1 2" key="1">
    <citation type="submission" date="2022-03" db="EMBL/GenBank/DDBJ databases">
        <title>Parabacteroides sp. nov. isolated from swine feces.</title>
        <authorList>
            <person name="Bak J.E."/>
        </authorList>
    </citation>
    <scope>NUCLEOTIDE SEQUENCE [LARGE SCALE GENOMIC DNA]</scope>
    <source>
        <strain evidence="1 2">AGMB00274</strain>
    </source>
</reference>
<sequence length="150" mass="17793">MQPKKTKSLRVLQKGFLRIPRYIIALILNPDPQMAGLGKVYLYLLSKAFFRNRTITHNKKVFTCQRGEFVDSQHRVSRELGMSRPVFERYLRLLLQQELIDIEVEKRGTLFRIRDYQRLCGDLPSDKMEEELDQSFFEAERSFGGRCLFQ</sequence>
<dbReference type="RefSeq" id="WP_243325495.1">
    <property type="nucleotide sequence ID" value="NZ_JAKZMM010000027.1"/>
</dbReference>
<keyword evidence="2" id="KW-1185">Reference proteome</keyword>
<protein>
    <submittedName>
        <fullName evidence="1">Uncharacterized protein</fullName>
    </submittedName>
</protein>
<evidence type="ECO:0000313" key="2">
    <source>
        <dbReference type="Proteomes" id="UP001165444"/>
    </source>
</evidence>
<name>A0ABT0C2F7_9BACT</name>
<gene>
    <name evidence="1" type="ORF">MUN53_11210</name>
</gene>
<accession>A0ABT0C2F7</accession>